<dbReference type="STRING" id="907348.TresaDRAFT_0332"/>
<comment type="caution">
    <text evidence="9">Lacks conserved residue(s) required for the propagation of feature annotation.</text>
</comment>
<evidence type="ECO:0000256" key="2">
    <source>
        <dbReference type="ARBA" id="ARBA00006825"/>
    </source>
</evidence>
<evidence type="ECO:0000256" key="3">
    <source>
        <dbReference type="ARBA" id="ARBA00022723"/>
    </source>
</evidence>
<dbReference type="RefSeq" id="WP_002705385.1">
    <property type="nucleotide sequence ID" value="NZ_AGRW01000051.1"/>
</dbReference>
<feature type="domain" description="1-deoxy-D-xylulose 5-phosphate reductoisomerase N-terminal" evidence="10">
    <location>
        <begin position="74"/>
        <end position="123"/>
    </location>
</feature>
<feature type="binding site" evidence="9">
    <location>
        <position position="196"/>
    </location>
    <ligand>
        <name>NADPH</name>
        <dbReference type="ChEBI" id="CHEBI:57783"/>
    </ligand>
</feature>
<evidence type="ECO:0000313" key="14">
    <source>
        <dbReference type="Proteomes" id="UP000003571"/>
    </source>
</evidence>
<dbReference type="PIRSF" id="PIRSF006205">
    <property type="entry name" value="Dxp_reductismrs"/>
    <property type="match status" value="1"/>
</dbReference>
<dbReference type="Pfam" id="PF08436">
    <property type="entry name" value="DXP_redisom_C"/>
    <property type="match status" value="1"/>
</dbReference>
<feature type="binding site" evidence="9">
    <location>
        <position position="212"/>
    </location>
    <ligand>
        <name>Mn(2+)</name>
        <dbReference type="ChEBI" id="CHEBI:29035"/>
    </ligand>
</feature>
<evidence type="ECO:0000256" key="1">
    <source>
        <dbReference type="ARBA" id="ARBA00005094"/>
    </source>
</evidence>
<feature type="binding site" evidence="9">
    <location>
        <position position="45"/>
    </location>
    <ligand>
        <name>NADPH</name>
        <dbReference type="ChEBI" id="CHEBI:57783"/>
    </ligand>
</feature>
<feature type="binding site" evidence="9">
    <location>
        <position position="190"/>
    </location>
    <ligand>
        <name>1-deoxy-D-xylulose 5-phosphate</name>
        <dbReference type="ChEBI" id="CHEBI:57792"/>
    </ligand>
</feature>
<feature type="binding site" evidence="9">
    <location>
        <position position="19"/>
    </location>
    <ligand>
        <name>NADPH</name>
        <dbReference type="ChEBI" id="CHEBI:57783"/>
    </ligand>
</feature>
<protein>
    <recommendedName>
        <fullName evidence="9">1-deoxy-D-xylulose 5-phosphate reductoisomerase</fullName>
        <shortName evidence="9">DXP reductoisomerase</shortName>
        <ecNumber evidence="9">1.1.1.267</ecNumber>
    </recommendedName>
    <alternativeName>
        <fullName evidence="9">1-deoxyxylulose-5-phosphate reductoisomerase</fullName>
    </alternativeName>
    <alternativeName>
        <fullName evidence="9">2-C-methyl-D-erythritol 4-phosphate synthase</fullName>
    </alternativeName>
</protein>
<dbReference type="eggNOG" id="COG0743">
    <property type="taxonomic scope" value="Bacteria"/>
</dbReference>
<dbReference type="Pfam" id="PF13288">
    <property type="entry name" value="DXPR_C"/>
    <property type="match status" value="1"/>
</dbReference>
<dbReference type="InterPro" id="IPR003821">
    <property type="entry name" value="DXP_reductoisomerase"/>
</dbReference>
<dbReference type="Proteomes" id="UP000003571">
    <property type="component" value="Unassembled WGS sequence"/>
</dbReference>
<reference evidence="13 14" key="1">
    <citation type="submission" date="2011-09" db="EMBL/GenBank/DDBJ databases">
        <title>The draft genome of Treponema saccharophilum DSM 2985.</title>
        <authorList>
            <consortium name="US DOE Joint Genome Institute (JGI-PGF)"/>
            <person name="Lucas S."/>
            <person name="Copeland A."/>
            <person name="Lapidus A."/>
            <person name="Glavina del Rio T."/>
            <person name="Dalin E."/>
            <person name="Tice H."/>
            <person name="Bruce D."/>
            <person name="Goodwin L."/>
            <person name="Pitluck S."/>
            <person name="Peters L."/>
            <person name="Kyrpides N."/>
            <person name="Mavromatis K."/>
            <person name="Ivanova N."/>
            <person name="Markowitz V."/>
            <person name="Cheng J.-F."/>
            <person name="Hugenholtz P."/>
            <person name="Woyke T."/>
            <person name="Wu D."/>
            <person name="Gronow S."/>
            <person name="Wellnitz S."/>
            <person name="Brambilla E."/>
            <person name="Klenk H.-P."/>
            <person name="Eisen J.A."/>
        </authorList>
    </citation>
    <scope>NUCLEOTIDE SEQUENCE [LARGE SCALE GENOMIC DNA]</scope>
    <source>
        <strain evidence="13 14">DSM 2985</strain>
    </source>
</reference>
<comment type="cofactor">
    <cofactor evidence="9">
        <name>Mg(2+)</name>
        <dbReference type="ChEBI" id="CHEBI:18420"/>
    </cofactor>
    <cofactor evidence="9">
        <name>Mn(2+)</name>
        <dbReference type="ChEBI" id="CHEBI:29035"/>
    </cofactor>
</comment>
<dbReference type="InterPro" id="IPR013512">
    <property type="entry name" value="DXP_reductoisomerase_N"/>
</dbReference>
<dbReference type="UniPathway" id="UPA00056">
    <property type="reaction ID" value="UER00092"/>
</dbReference>
<feature type="binding site" evidence="9">
    <location>
        <position position="141"/>
    </location>
    <ligand>
        <name>Mn(2+)</name>
        <dbReference type="ChEBI" id="CHEBI:29035"/>
    </ligand>
</feature>
<dbReference type="Pfam" id="PF02670">
    <property type="entry name" value="DXP_reductoisom"/>
    <property type="match status" value="2"/>
</dbReference>
<dbReference type="GO" id="GO:0070402">
    <property type="term" value="F:NADPH binding"/>
    <property type="evidence" value="ECO:0007669"/>
    <property type="project" value="InterPro"/>
</dbReference>
<feature type="binding site" evidence="9">
    <location>
        <position position="142"/>
    </location>
    <ligand>
        <name>1-deoxy-D-xylulose 5-phosphate</name>
        <dbReference type="ChEBI" id="CHEBI:57792"/>
    </ligand>
</feature>
<gene>
    <name evidence="9" type="primary">dxr</name>
    <name evidence="13" type="ORF">TresaDRAFT_0332</name>
</gene>
<comment type="caution">
    <text evidence="13">The sequence shown here is derived from an EMBL/GenBank/DDBJ whole genome shotgun (WGS) entry which is preliminary data.</text>
</comment>
<keyword evidence="13" id="KW-0413">Isomerase</keyword>
<dbReference type="GO" id="GO:0030145">
    <property type="term" value="F:manganese ion binding"/>
    <property type="evidence" value="ECO:0007669"/>
    <property type="project" value="TreeGrafter"/>
</dbReference>
<feature type="binding site" evidence="9">
    <location>
        <position position="143"/>
    </location>
    <ligand>
        <name>1-deoxy-D-xylulose 5-phosphate</name>
        <dbReference type="ChEBI" id="CHEBI:57792"/>
    </ligand>
</feature>
<proteinExistence type="inferred from homology"/>
<comment type="catalytic activity">
    <reaction evidence="8">
        <text>2-C-methyl-D-erythritol 4-phosphate + NADP(+) = 1-deoxy-D-xylulose 5-phosphate + NADPH + H(+)</text>
        <dbReference type="Rhea" id="RHEA:13717"/>
        <dbReference type="ChEBI" id="CHEBI:15378"/>
        <dbReference type="ChEBI" id="CHEBI:57783"/>
        <dbReference type="ChEBI" id="CHEBI:57792"/>
        <dbReference type="ChEBI" id="CHEBI:58262"/>
        <dbReference type="ChEBI" id="CHEBI:58349"/>
        <dbReference type="EC" id="1.1.1.267"/>
    </reaction>
    <physiologicalReaction direction="right-to-left" evidence="8">
        <dbReference type="Rhea" id="RHEA:13719"/>
    </physiologicalReaction>
</comment>
<dbReference type="PANTHER" id="PTHR30525:SF0">
    <property type="entry name" value="1-DEOXY-D-XYLULOSE 5-PHOSPHATE REDUCTOISOMERASE, CHLOROPLASTIC"/>
    <property type="match status" value="1"/>
</dbReference>
<keyword evidence="9" id="KW-0460">Magnesium</keyword>
<evidence type="ECO:0000259" key="12">
    <source>
        <dbReference type="Pfam" id="PF13288"/>
    </source>
</evidence>
<feature type="binding site" evidence="9">
    <location>
        <position position="203"/>
    </location>
    <ligand>
        <name>1-deoxy-D-xylulose 5-phosphate</name>
        <dbReference type="ChEBI" id="CHEBI:57792"/>
    </ligand>
</feature>
<evidence type="ECO:0000256" key="5">
    <source>
        <dbReference type="ARBA" id="ARBA00023002"/>
    </source>
</evidence>
<feature type="binding site" evidence="9">
    <location>
        <position position="212"/>
    </location>
    <ligand>
        <name>1-deoxy-D-xylulose 5-phosphate</name>
        <dbReference type="ChEBI" id="CHEBI:57792"/>
    </ligand>
</feature>
<accession>H7EMB0</accession>
<feature type="domain" description="1-deoxy-D-xylulose 5-phosphate reductoisomerase N-terminal" evidence="10">
    <location>
        <begin position="13"/>
        <end position="59"/>
    </location>
</feature>
<dbReference type="Gene3D" id="1.10.1740.10">
    <property type="match status" value="1"/>
</dbReference>
<dbReference type="EMBL" id="AGRW01000051">
    <property type="protein sequence ID" value="EIC01195.1"/>
    <property type="molecule type" value="Genomic_DNA"/>
</dbReference>
<comment type="similarity">
    <text evidence="2 9">Belongs to the DXR family.</text>
</comment>
<feature type="binding site" evidence="9">
    <location>
        <position position="208"/>
    </location>
    <ligand>
        <name>1-deoxy-D-xylulose 5-phosphate</name>
        <dbReference type="ChEBI" id="CHEBI:57792"/>
    </ligand>
</feature>
<evidence type="ECO:0000256" key="4">
    <source>
        <dbReference type="ARBA" id="ARBA00022857"/>
    </source>
</evidence>
<dbReference type="GO" id="GO:0030604">
    <property type="term" value="F:1-deoxy-D-xylulose-5-phosphate reductoisomerase activity"/>
    <property type="evidence" value="ECO:0007669"/>
    <property type="project" value="UniProtKB-UniRule"/>
</dbReference>
<dbReference type="PANTHER" id="PTHR30525">
    <property type="entry name" value="1-DEOXY-D-XYLULOSE 5-PHOSPHATE REDUCTOISOMERASE"/>
    <property type="match status" value="1"/>
</dbReference>
<dbReference type="EC" id="1.1.1.267" evidence="9"/>
<dbReference type="SUPFAM" id="SSF55347">
    <property type="entry name" value="Glyceraldehyde-3-phosphate dehydrogenase-like, C-terminal domain"/>
    <property type="match status" value="1"/>
</dbReference>
<comment type="function">
    <text evidence="9">Catalyzes the NADPH-dependent rearrangement and reduction of 1-deoxy-D-xylulose-5-phosphate (DXP) to 2-C-methyl-D-erythritol 4-phosphate (MEP).</text>
</comment>
<feature type="binding site" evidence="9">
    <location>
        <position position="46"/>
    </location>
    <ligand>
        <name>NADPH</name>
        <dbReference type="ChEBI" id="CHEBI:57783"/>
    </ligand>
</feature>
<dbReference type="NCBIfam" id="TIGR00243">
    <property type="entry name" value="Dxr"/>
    <property type="match status" value="1"/>
</dbReference>
<comment type="pathway">
    <text evidence="1 9">Isoprenoid biosynthesis; isopentenyl diphosphate biosynthesis via DXP pathway; isopentenyl diphosphate from 1-deoxy-D-xylulose 5-phosphate: step 1/6.</text>
</comment>
<feature type="binding site" evidence="9">
    <location>
        <position position="115"/>
    </location>
    <ligand>
        <name>NADPH</name>
        <dbReference type="ChEBI" id="CHEBI:57783"/>
    </ligand>
</feature>
<evidence type="ECO:0000259" key="10">
    <source>
        <dbReference type="Pfam" id="PF02670"/>
    </source>
</evidence>
<evidence type="ECO:0000256" key="6">
    <source>
        <dbReference type="ARBA" id="ARBA00023211"/>
    </source>
</evidence>
<feature type="binding site" evidence="9">
    <location>
        <position position="116"/>
    </location>
    <ligand>
        <name>1-deoxy-D-xylulose 5-phosphate</name>
        <dbReference type="ChEBI" id="CHEBI:57792"/>
    </ligand>
</feature>
<dbReference type="InterPro" id="IPR036169">
    <property type="entry name" value="DXPR_C_sf"/>
</dbReference>
<feature type="binding site" evidence="9">
    <location>
        <position position="143"/>
    </location>
    <ligand>
        <name>Mn(2+)</name>
        <dbReference type="ChEBI" id="CHEBI:29035"/>
    </ligand>
</feature>
<keyword evidence="5 9" id="KW-0560">Oxidoreductase</keyword>
<name>H7EMB0_9SPIR</name>
<dbReference type="InterPro" id="IPR013644">
    <property type="entry name" value="DXP_reductoisomerase_C"/>
</dbReference>
<feature type="binding site" evidence="9">
    <location>
        <position position="167"/>
    </location>
    <ligand>
        <name>1-deoxy-D-xylulose 5-phosphate</name>
        <dbReference type="ChEBI" id="CHEBI:57792"/>
    </ligand>
</feature>
<evidence type="ECO:0000256" key="8">
    <source>
        <dbReference type="ARBA" id="ARBA00048543"/>
    </source>
</evidence>
<dbReference type="PATRIC" id="fig|907348.3.peg.2087"/>
<keyword evidence="14" id="KW-1185">Reference proteome</keyword>
<dbReference type="SUPFAM" id="SSF51735">
    <property type="entry name" value="NAD(P)-binding Rossmann-fold domains"/>
    <property type="match status" value="1"/>
</dbReference>
<dbReference type="HAMAP" id="MF_00183">
    <property type="entry name" value="DXP_reductoisom"/>
    <property type="match status" value="1"/>
</dbReference>
<feature type="binding site" evidence="9">
    <location>
        <position position="117"/>
    </location>
    <ligand>
        <name>NADPH</name>
        <dbReference type="ChEBI" id="CHEBI:57783"/>
    </ligand>
</feature>
<dbReference type="OrthoDB" id="9806546at2"/>
<dbReference type="Gene3D" id="3.40.50.720">
    <property type="entry name" value="NAD(P)-binding Rossmann-like Domain"/>
    <property type="match status" value="1"/>
</dbReference>
<keyword evidence="3 9" id="KW-0479">Metal-binding</keyword>
<dbReference type="InterPro" id="IPR036291">
    <property type="entry name" value="NAD(P)-bd_dom_sf"/>
</dbReference>
<feature type="domain" description="DXP reductoisomerase C-terminal" evidence="12">
    <location>
        <begin position="252"/>
        <end position="375"/>
    </location>
</feature>
<dbReference type="InterPro" id="IPR026877">
    <property type="entry name" value="DXPR_C"/>
</dbReference>
<dbReference type="AlphaFoldDB" id="H7EMB0"/>
<dbReference type="SUPFAM" id="SSF69055">
    <property type="entry name" value="1-deoxy-D-xylulose-5-phosphate reductoisomerase, C-terminal domain"/>
    <property type="match status" value="1"/>
</dbReference>
<evidence type="ECO:0000313" key="13">
    <source>
        <dbReference type="EMBL" id="EIC01195.1"/>
    </source>
</evidence>
<feature type="binding site" evidence="9">
    <location>
        <position position="209"/>
    </location>
    <ligand>
        <name>1-deoxy-D-xylulose 5-phosphate</name>
        <dbReference type="ChEBI" id="CHEBI:57792"/>
    </ligand>
</feature>
<keyword evidence="4 9" id="KW-0521">NADP</keyword>
<feature type="domain" description="1-deoxy-D-xylulose 5-phosphate reductoisomerase C-terminal" evidence="11">
    <location>
        <begin position="137"/>
        <end position="220"/>
    </location>
</feature>
<dbReference type="GO" id="GO:0016853">
    <property type="term" value="F:isomerase activity"/>
    <property type="evidence" value="ECO:0007669"/>
    <property type="project" value="UniProtKB-KW"/>
</dbReference>
<keyword evidence="6 9" id="KW-0464">Manganese</keyword>
<dbReference type="GO" id="GO:0051484">
    <property type="term" value="P:isopentenyl diphosphate biosynthetic process, methylerythritol 4-phosphate pathway involved in terpenoid biosynthetic process"/>
    <property type="evidence" value="ECO:0007669"/>
    <property type="project" value="TreeGrafter"/>
</dbReference>
<feature type="binding site" evidence="9">
    <location>
        <position position="22"/>
    </location>
    <ligand>
        <name>NADPH</name>
        <dbReference type="ChEBI" id="CHEBI:57783"/>
    </ligand>
</feature>
<evidence type="ECO:0000259" key="11">
    <source>
        <dbReference type="Pfam" id="PF08436"/>
    </source>
</evidence>
<sequence length="384" mass="40956">MVDTNNAEGRKRVLVLGCTGSIGTSTLDIARNEPSYAVCGLTANRNAEKLALLGAEFSCPTLLASAVARDGLKDAFASFIAETRPDIIVNGIAGSAGLVPSIAALEAGVDLVLANKESVVMAGPLIFALAKKNNCRILPVDSEHSAIFTLLRQCGRENVDRLVITASGGPFRTWEKERIKNATLADALKHPTWSMGTKITVDSASLGNKGLEVIEACRLFGFSADDVQVVVHPQSIVHSLVRTRDGAIYAQMSEPDMKHPIISALSYPAVRENFMKPFDLTDFVCGETVRTLTFEKPRTDAFPLLSIAFGAARTDGFAPIAFNAANEVAAGAFIEGKIGFGRIPEIVGATLDAENWAGDVRDLKDVFESDRRAREIAAGFISGS</sequence>
<keyword evidence="7 9" id="KW-0414">Isoprene biosynthesis</keyword>
<feature type="binding site" evidence="9">
    <location>
        <position position="21"/>
    </location>
    <ligand>
        <name>NADPH</name>
        <dbReference type="ChEBI" id="CHEBI:57783"/>
    </ligand>
</feature>
<evidence type="ECO:0000256" key="9">
    <source>
        <dbReference type="HAMAP-Rule" id="MF_00183"/>
    </source>
</evidence>
<organism evidence="13 14">
    <name type="scientific">Treponema saccharophilum DSM 2985</name>
    <dbReference type="NCBI Taxonomy" id="907348"/>
    <lineage>
        <taxon>Bacteria</taxon>
        <taxon>Pseudomonadati</taxon>
        <taxon>Spirochaetota</taxon>
        <taxon>Spirochaetia</taxon>
        <taxon>Spirochaetales</taxon>
        <taxon>Treponemataceae</taxon>
        <taxon>Treponema</taxon>
    </lineage>
</organism>
<feature type="binding site" evidence="9">
    <location>
        <position position="20"/>
    </location>
    <ligand>
        <name>NADPH</name>
        <dbReference type="ChEBI" id="CHEBI:57783"/>
    </ligand>
</feature>
<evidence type="ECO:0000256" key="7">
    <source>
        <dbReference type="ARBA" id="ARBA00023229"/>
    </source>
</evidence>